<evidence type="ECO:0000313" key="4">
    <source>
        <dbReference type="Proteomes" id="UP000252585"/>
    </source>
</evidence>
<proteinExistence type="predicted"/>
<dbReference type="Pfam" id="PF20769">
    <property type="entry name" value="YPEB_N"/>
    <property type="match status" value="1"/>
</dbReference>
<gene>
    <name evidence="3" type="ORF">DFR57_11273</name>
</gene>
<dbReference type="InterPro" id="IPR048402">
    <property type="entry name" value="YpeB_N"/>
</dbReference>
<evidence type="ECO:0000313" key="3">
    <source>
        <dbReference type="EMBL" id="RCW64895.1"/>
    </source>
</evidence>
<evidence type="ECO:0000259" key="2">
    <source>
        <dbReference type="Pfam" id="PF20769"/>
    </source>
</evidence>
<dbReference type="AlphaFoldDB" id="A0A368XAL4"/>
<reference evidence="3 4" key="1">
    <citation type="submission" date="2018-07" db="EMBL/GenBank/DDBJ databases">
        <title>Genomic Encyclopedia of Type Strains, Phase IV (KMG-IV): sequencing the most valuable type-strain genomes for metagenomic binning, comparative biology and taxonomic classification.</title>
        <authorList>
            <person name="Goeker M."/>
        </authorList>
    </citation>
    <scope>NUCLEOTIDE SEQUENCE [LARGE SCALE GENOMIC DNA]</scope>
    <source>
        <strain evidence="3 4">DSM 27696</strain>
    </source>
</reference>
<keyword evidence="4" id="KW-1185">Reference proteome</keyword>
<dbReference type="EMBL" id="QPJJ01000012">
    <property type="protein sequence ID" value="RCW64895.1"/>
    <property type="molecule type" value="Genomic_DNA"/>
</dbReference>
<dbReference type="GO" id="GO:0009847">
    <property type="term" value="P:spore germination"/>
    <property type="evidence" value="ECO:0007669"/>
    <property type="project" value="InterPro"/>
</dbReference>
<accession>A0A368XAL4</accession>
<organism evidence="3 4">
    <name type="scientific">Saliterribacillus persicus</name>
    <dbReference type="NCBI Taxonomy" id="930114"/>
    <lineage>
        <taxon>Bacteria</taxon>
        <taxon>Bacillati</taxon>
        <taxon>Bacillota</taxon>
        <taxon>Bacilli</taxon>
        <taxon>Bacillales</taxon>
        <taxon>Bacillaceae</taxon>
        <taxon>Saliterribacillus</taxon>
    </lineage>
</organism>
<dbReference type="InterPro" id="IPR014239">
    <property type="entry name" value="YpeB_PepSY1-2"/>
</dbReference>
<dbReference type="OrthoDB" id="2372097at2"/>
<name>A0A368XAL4_9BACI</name>
<dbReference type="Proteomes" id="UP000252585">
    <property type="component" value="Unassembled WGS sequence"/>
</dbReference>
<feature type="domain" description="Sporulation protein YpeB N-terminal" evidence="2">
    <location>
        <begin position="27"/>
        <end position="162"/>
    </location>
</feature>
<evidence type="ECO:0000259" key="1">
    <source>
        <dbReference type="Pfam" id="PF14620"/>
    </source>
</evidence>
<dbReference type="NCBIfam" id="TIGR02889">
    <property type="entry name" value="spore_YpeB"/>
    <property type="match status" value="1"/>
</dbReference>
<feature type="domain" description="Sporulation protein YpeB PepSY1 and PepSY2" evidence="1">
    <location>
        <begin position="180"/>
        <end position="368"/>
    </location>
</feature>
<protein>
    <submittedName>
        <fullName evidence="3">Spore germination protein</fullName>
    </submittedName>
</protein>
<comment type="caution">
    <text evidence="3">The sequence shown here is derived from an EMBL/GenBank/DDBJ whole genome shotgun (WGS) entry which is preliminary data.</text>
</comment>
<dbReference type="RefSeq" id="WP_114353781.1">
    <property type="nucleotide sequence ID" value="NZ_QPJJ01000012.1"/>
</dbReference>
<sequence>MFRWISIILLSVGILAVAFWGYEEHQEKNAILIQAENNYQRSFHGLTYHVDLLHDKIGATLAMNSQQQLSPQLAEIWRLTSEAMNEVGQLPLALLPFNKTEEFLADMGDFSYQTAIRDLDSEPLSEKETKKLEKLYQSAGEIESELRKVQHLVLKDNLRWMDVQLAIANEDEQMDNTIIDGFKTVEKTVESFSEGSPHNSLTSISNNEDRYSFHNEPIIKKEEAEAISRNHFDINDSDEITLVTSGKGAQFPFYSASYHDEEKEGYLDISANGGHLLTLMINREIKEPKIGLNEAMNKASKYLENKKFPNMSVMESNQYDRIGVFHFVTQEDDKYIYPEAIQVKVALDNGEIIGVSAKDYYQNKKSRKEIKPAISLEEAQKKVNKNLDIKTNHLAIIDNQLGEEVFVYGFIGTLGDDTYKIFINAENGQEENVVKLKQSETKY</sequence>
<dbReference type="Pfam" id="PF14620">
    <property type="entry name" value="YPEB_PepSY1-2"/>
    <property type="match status" value="1"/>
</dbReference>